<evidence type="ECO:0000313" key="1">
    <source>
        <dbReference type="EMBL" id="ODO03607.1"/>
    </source>
</evidence>
<evidence type="ECO:0000313" key="2">
    <source>
        <dbReference type="Proteomes" id="UP000094819"/>
    </source>
</evidence>
<gene>
    <name evidence="1" type="ORF">L198_02457</name>
</gene>
<comment type="caution">
    <text evidence="1">The sequence shown here is derived from an EMBL/GenBank/DDBJ whole genome shotgun (WGS) entry which is preliminary data.</text>
</comment>
<reference evidence="1 2" key="1">
    <citation type="submission" date="2016-06" db="EMBL/GenBank/DDBJ databases">
        <title>Evolution of pathogenesis and genome organization in the Tremellales.</title>
        <authorList>
            <person name="Cuomo C."/>
            <person name="Litvintseva A."/>
            <person name="Heitman J."/>
            <person name="Chen Y."/>
            <person name="Sun S."/>
            <person name="Springer D."/>
            <person name="Dromer F."/>
            <person name="Young S."/>
            <person name="Zeng Q."/>
            <person name="Chapman S."/>
            <person name="Gujja S."/>
            <person name="Saif S."/>
            <person name="Birren B."/>
        </authorList>
    </citation>
    <scope>NUCLEOTIDE SEQUENCE [LARGE SCALE GENOMIC DNA]</scope>
    <source>
        <strain evidence="1 2">CBS 7118</strain>
    </source>
</reference>
<sequence>MDGECITCEHVLCQVHFNKSVHLCEALKFGNNLLLLKSLNLEQLASSLRPGHSCQAILPLDQDSMMRGQNNVVCPIHFGDAIQWMAKVGQGSRNSLQLDNAFVESELATIEVLAGLQGNVPHALLFLDMMSGPRLDLRIYHPDRHPSLPAPAQTFIHGLADLLISLTSQSFDKIGSFPPNLIRPAKEMVAQMTMVFPGYFNSNSLDAFELYLVDVLSARGRHDLADCVKGARLYHNLLLVENNDLDLPRMELLREIMGRPRMEREEWMEWALERFKEDVGLDKVRELAAETVV</sequence>
<protein>
    <submittedName>
        <fullName evidence="1">Uncharacterized protein</fullName>
    </submittedName>
</protein>
<dbReference type="Proteomes" id="UP000094819">
    <property type="component" value="Unassembled WGS sequence"/>
</dbReference>
<accession>A0A1E3JTZ4</accession>
<dbReference type="RefSeq" id="XP_019033658.1">
    <property type="nucleotide sequence ID" value="XM_019174606.1"/>
</dbReference>
<name>A0A1E3JTZ4_9TREE</name>
<organism evidence="1 2">
    <name type="scientific">Cryptococcus wingfieldii CBS 7118</name>
    <dbReference type="NCBI Taxonomy" id="1295528"/>
    <lineage>
        <taxon>Eukaryota</taxon>
        <taxon>Fungi</taxon>
        <taxon>Dikarya</taxon>
        <taxon>Basidiomycota</taxon>
        <taxon>Agaricomycotina</taxon>
        <taxon>Tremellomycetes</taxon>
        <taxon>Tremellales</taxon>
        <taxon>Cryptococcaceae</taxon>
        <taxon>Cryptococcus</taxon>
    </lineage>
</organism>
<proteinExistence type="predicted"/>
<dbReference type="GeneID" id="30191670"/>
<keyword evidence="2" id="KW-1185">Reference proteome</keyword>
<dbReference type="EMBL" id="AWGH01000005">
    <property type="protein sequence ID" value="ODO03607.1"/>
    <property type="molecule type" value="Genomic_DNA"/>
</dbReference>
<dbReference type="AlphaFoldDB" id="A0A1E3JTZ4"/>